<reference evidence="3 4" key="1">
    <citation type="submission" date="2017-03" db="EMBL/GenBank/DDBJ databases">
        <authorList>
            <person name="Afonso C.L."/>
            <person name="Miller P.J."/>
            <person name="Scott M.A."/>
            <person name="Spackman E."/>
            <person name="Goraichik I."/>
            <person name="Dimitrov K.M."/>
            <person name="Suarez D.L."/>
            <person name="Swayne D.E."/>
        </authorList>
    </citation>
    <scope>NUCLEOTIDE SEQUENCE [LARGE SCALE GENOMIC DNA]</scope>
    <source>
        <strain evidence="3">Genome sequencing of Nitrospira japonica strain NJ11</strain>
    </source>
</reference>
<sequence>MWMRAPVGVLAGCLLWVCMPAVVSAASCRIDTASDRASSTLKKRLSSDCTEHDRERYKVQAVEVLAAIKQGKSIDLAGVVIEGDLRLDELHLGALPPGSERQPIDPASTARVVPGALSVTHSIVRGAVRHGTERDALIVKGAVDLSGTRFERTVDLSHAEFLQPVTLSDAVCVRECYFVRAGFLRGLTAEGTAFGPHTRFHRARFHDRAAFRNARFNGLAEFLEVEFHPDADFTGSAFASGTGFSGSVFHGVADFSGARFEREAFFTFTRFEGDARFRGTVFRAIADFDDARFAGRDEFSGTVFEQEAKFARVTRRDQPPAPGGQDRPMQYGITLTLLVISAALIAYLIRSR</sequence>
<feature type="transmembrane region" description="Helical" evidence="1">
    <location>
        <begin position="329"/>
        <end position="349"/>
    </location>
</feature>
<evidence type="ECO:0000256" key="2">
    <source>
        <dbReference type="SAM" id="SignalP"/>
    </source>
</evidence>
<evidence type="ECO:0008006" key="5">
    <source>
        <dbReference type="Google" id="ProtNLM"/>
    </source>
</evidence>
<name>A0A1W1I6U5_9BACT</name>
<dbReference type="InterPro" id="IPR001646">
    <property type="entry name" value="5peptide_repeat"/>
</dbReference>
<dbReference type="Proteomes" id="UP000192042">
    <property type="component" value="Chromosome I"/>
</dbReference>
<proteinExistence type="predicted"/>
<dbReference type="AlphaFoldDB" id="A0A1W1I6U5"/>
<evidence type="ECO:0000256" key="1">
    <source>
        <dbReference type="SAM" id="Phobius"/>
    </source>
</evidence>
<organism evidence="3 4">
    <name type="scientific">Nitrospira japonica</name>
    <dbReference type="NCBI Taxonomy" id="1325564"/>
    <lineage>
        <taxon>Bacteria</taxon>
        <taxon>Pseudomonadati</taxon>
        <taxon>Nitrospirota</taxon>
        <taxon>Nitrospiria</taxon>
        <taxon>Nitrospirales</taxon>
        <taxon>Nitrospiraceae</taxon>
        <taxon>Nitrospira</taxon>
    </lineage>
</organism>
<gene>
    <name evidence="3" type="ORF">NSJP_2479</name>
</gene>
<dbReference type="EMBL" id="LT828648">
    <property type="protein sequence ID" value="SLM48651.1"/>
    <property type="molecule type" value="Genomic_DNA"/>
</dbReference>
<dbReference type="Gene3D" id="2.160.20.80">
    <property type="entry name" value="E3 ubiquitin-protein ligase SopA"/>
    <property type="match status" value="1"/>
</dbReference>
<feature type="signal peptide" evidence="2">
    <location>
        <begin position="1"/>
        <end position="25"/>
    </location>
</feature>
<feature type="chain" id="PRO_5012890390" description="Pentapeptide repeat-containing protein" evidence="2">
    <location>
        <begin position="26"/>
        <end position="352"/>
    </location>
</feature>
<dbReference type="RefSeq" id="WP_080887005.1">
    <property type="nucleotide sequence ID" value="NZ_LT828648.1"/>
</dbReference>
<accession>A0A1W1I6U5</accession>
<keyword evidence="2" id="KW-0732">Signal</keyword>
<keyword evidence="1" id="KW-1133">Transmembrane helix</keyword>
<evidence type="ECO:0000313" key="3">
    <source>
        <dbReference type="EMBL" id="SLM48651.1"/>
    </source>
</evidence>
<dbReference type="KEGG" id="nja:NSJP_2479"/>
<keyword evidence="4" id="KW-1185">Reference proteome</keyword>
<dbReference type="Pfam" id="PF13576">
    <property type="entry name" value="Pentapeptide_3"/>
    <property type="match status" value="2"/>
</dbReference>
<dbReference type="PROSITE" id="PS51257">
    <property type="entry name" value="PROKAR_LIPOPROTEIN"/>
    <property type="match status" value="1"/>
</dbReference>
<dbReference type="STRING" id="1325564.NSJP_2479"/>
<dbReference type="OrthoDB" id="9768984at2"/>
<keyword evidence="1" id="KW-0812">Transmembrane</keyword>
<keyword evidence="1" id="KW-0472">Membrane</keyword>
<protein>
    <recommendedName>
        <fullName evidence="5">Pentapeptide repeat-containing protein</fullName>
    </recommendedName>
</protein>
<evidence type="ECO:0000313" key="4">
    <source>
        <dbReference type="Proteomes" id="UP000192042"/>
    </source>
</evidence>